<keyword evidence="6" id="KW-1185">Reference proteome</keyword>
<dbReference type="InterPro" id="IPR025110">
    <property type="entry name" value="AMP-bd_C"/>
</dbReference>
<dbReference type="InterPro" id="IPR001242">
    <property type="entry name" value="Condensation_dom"/>
</dbReference>
<dbReference type="Gene3D" id="1.10.1200.10">
    <property type="entry name" value="ACP-like"/>
    <property type="match status" value="2"/>
</dbReference>
<dbReference type="InterPro" id="IPR009081">
    <property type="entry name" value="PP-bd_ACP"/>
</dbReference>
<dbReference type="SUPFAM" id="SSF52777">
    <property type="entry name" value="CoA-dependent acyltransferases"/>
    <property type="match status" value="2"/>
</dbReference>
<dbReference type="Pfam" id="PF00975">
    <property type="entry name" value="Thioesterase"/>
    <property type="match status" value="1"/>
</dbReference>
<dbReference type="InterPro" id="IPR010071">
    <property type="entry name" value="AA_adenyl_dom"/>
</dbReference>
<dbReference type="InterPro" id="IPR020845">
    <property type="entry name" value="AMP-binding_CS"/>
</dbReference>
<keyword evidence="3" id="KW-0597">Phosphoprotein</keyword>
<dbReference type="Gene3D" id="3.30.559.10">
    <property type="entry name" value="Chloramphenicol acetyltransferase-like domain"/>
    <property type="match status" value="1"/>
</dbReference>
<dbReference type="InterPro" id="IPR023213">
    <property type="entry name" value="CAT-like_dom_sf"/>
</dbReference>
<feature type="domain" description="Carrier" evidence="4">
    <location>
        <begin position="1"/>
        <end position="60"/>
    </location>
</feature>
<name>A0ABM8KQ91_9FLAO</name>
<dbReference type="PROSITE" id="PS50075">
    <property type="entry name" value="CARRIER"/>
    <property type="match status" value="2"/>
</dbReference>
<dbReference type="InterPro" id="IPR000873">
    <property type="entry name" value="AMP-dep_synth/lig_dom"/>
</dbReference>
<dbReference type="EMBL" id="CADCST010000161">
    <property type="protein sequence ID" value="CAA9203061.1"/>
    <property type="molecule type" value="Genomic_DNA"/>
</dbReference>
<dbReference type="PANTHER" id="PTHR45527:SF1">
    <property type="entry name" value="FATTY ACID SYNTHASE"/>
    <property type="match status" value="1"/>
</dbReference>
<dbReference type="InterPro" id="IPR029058">
    <property type="entry name" value="AB_hydrolase_fold"/>
</dbReference>
<dbReference type="SUPFAM" id="SSF53474">
    <property type="entry name" value="alpha/beta-Hydrolases"/>
    <property type="match status" value="1"/>
</dbReference>
<evidence type="ECO:0000313" key="6">
    <source>
        <dbReference type="Proteomes" id="UP000474567"/>
    </source>
</evidence>
<dbReference type="Gene3D" id="2.30.38.10">
    <property type="entry name" value="Luciferase, Domain 3"/>
    <property type="match status" value="1"/>
</dbReference>
<dbReference type="InterPro" id="IPR020459">
    <property type="entry name" value="AMP-binding"/>
</dbReference>
<feature type="domain" description="Carrier" evidence="4">
    <location>
        <begin position="1044"/>
        <end position="1119"/>
    </location>
</feature>
<evidence type="ECO:0000259" key="4">
    <source>
        <dbReference type="PROSITE" id="PS50075"/>
    </source>
</evidence>
<evidence type="ECO:0000313" key="5">
    <source>
        <dbReference type="EMBL" id="CAA9203061.1"/>
    </source>
</evidence>
<proteinExistence type="predicted"/>
<dbReference type="PROSITE" id="PS00012">
    <property type="entry name" value="PHOSPHOPANTETHEINE"/>
    <property type="match status" value="2"/>
</dbReference>
<dbReference type="Gene3D" id="3.40.50.980">
    <property type="match status" value="2"/>
</dbReference>
<dbReference type="InterPro" id="IPR006162">
    <property type="entry name" value="Ppantetheine_attach_site"/>
</dbReference>
<sequence>MLGVEKVGIYDNFFELGGDSIISIRLISKINETFNQRIQLRDLFRYSNIERFSALVLNSDQYDNKIEQLYKTVESEIISLRLSVMNSIANSDLVEDIYPMTDVQQGMIMESLVDPSLGVFHDQMLFPFQDGSFDLAKFNKAISLLIEKHSIFRTSFNFSDYDQPIQIVSKRVYFDIKQIDLSLFDKENQERKIEEFLISERAIPFDIQEGSLYRFSIFNIDNSHKVFVYQFHHSIMDGWSVASFITELYKTYFELKKGNDSFFTTSLACSQRDFIIKELIAKQDVDAISFWKEELSGYKYLDIFSEETEITEYYTKQYDLSFLNALKKQCKDHNLTLKSVLFGAYIYALQMFTYEKELTVGLVANNRPSIKDGDKVLGCFLNTLPVRYVFESEKSWLSYFESIEKKMNEINLYGHLTFFEIKRLIGIDRDDSFFDVLFNYIDFHVYNDIILEDTSTNIPVSNDDVESNKGLKTTSFERTSSSLNLTVNLTGGMGVEFQYALHKNFKSELSLERFHTYLDSILNCFTDKLDSHVSVGLILQEKEFHQLLYSFNDTTVAYPKDKTLVDLFEEQVKKTPAAIAVVYEGAELSYKELDEKSNQLANYLLTTISINSQCLIGVVLERSDWLIISFLAILKTGSVYVPIDLNYPEERKEYIKKDSGCSIIIDDLYLSLFKDTISDYAVALPRIVIKSDDLAYVIYTSGSTGQPKGVMIEHKNLIHLCLWHKRMYAVTAKSRSSLFSGIGFDASIWEICPYLVSGASLYPISDKIRYDLDQFSKFVLENSISHSYIPTSLCESIIEQEISLPNLVVLTGGDVLRLNKQVNIDIYNNYGPTESTVVATTYKVASTPLTKIPIGKPIDNTMVYIMDEAHHLLPIGVIGELCIGGAGVARGYLNKEELTREKFISNPFIEGDRIYKTGDLARWLPDGNLEFIGRKDDQVKIRGYRIELGEIENVLSSIAGIIHCCVLAKEDSNDTKRLIGYVVAEGKLDRAALQEQLKLSLPEYMVPMIWVELAELPLTSNGKLDRKALPDPDSSDLSTKEYIAPRTETEGKLAQIWQNLLGVEKVGVYDNFFELGGHSLLVVKLVATINKLLNTNINIIDIFKYPTIYNFVENMNSLLSYKNDIMIPLQEAGNKKEIFLAPPGSGTINSYIQLVKLLGEDQPVYAFQSPGLDGKSPISKSIEEMASTFIIEMQKLNPSGPYRLGGYSFGGIVAYEMASQLLNDGFDVEELLIFDSSPLEFSFPKDENIDQEEVYRDLLKKLVHAILGKDFTSSDLVLEDKTKEEQITQVSKLLNNSKFKISEEDIRGHLEVNICNKNYNYLPREEKLDISIVLFRAMYVLSEGENEKEINLVQNDNEEFDYGWQRYTTKEVIVHNIPSTHLNMLDNIHSKQVCDILIDLNKLVL</sequence>
<reference evidence="5 6" key="1">
    <citation type="submission" date="2020-02" db="EMBL/GenBank/DDBJ databases">
        <authorList>
            <person name="Criscuolo A."/>
        </authorList>
    </citation>
    <scope>NUCLEOTIDE SEQUENCE [LARGE SCALE GENOMIC DNA]</scope>
    <source>
        <strain evidence="5">CECT7796</strain>
    </source>
</reference>
<dbReference type="PRINTS" id="PR00154">
    <property type="entry name" value="AMPBINDING"/>
</dbReference>
<dbReference type="Pfam" id="PF00501">
    <property type="entry name" value="AMP-binding"/>
    <property type="match status" value="1"/>
</dbReference>
<accession>A0ABM8KQ91</accession>
<dbReference type="Pfam" id="PF00668">
    <property type="entry name" value="Condensation"/>
    <property type="match status" value="1"/>
</dbReference>
<dbReference type="InterPro" id="IPR001031">
    <property type="entry name" value="Thioesterase"/>
</dbReference>
<evidence type="ECO:0000256" key="3">
    <source>
        <dbReference type="ARBA" id="ARBA00022553"/>
    </source>
</evidence>
<dbReference type="InterPro" id="IPR045851">
    <property type="entry name" value="AMP-bd_C_sf"/>
</dbReference>
<dbReference type="Proteomes" id="UP000474567">
    <property type="component" value="Unassembled WGS sequence"/>
</dbReference>
<dbReference type="PROSITE" id="PS00455">
    <property type="entry name" value="AMP_BINDING"/>
    <property type="match status" value="1"/>
</dbReference>
<dbReference type="NCBIfam" id="TIGR01733">
    <property type="entry name" value="AA-adenyl-dom"/>
    <property type="match status" value="1"/>
</dbReference>
<gene>
    <name evidence="5" type="primary">tycC_4</name>
    <name evidence="5" type="ORF">FLACOL7796_04585</name>
</gene>
<comment type="cofactor">
    <cofactor evidence="1">
        <name>pantetheine 4'-phosphate</name>
        <dbReference type="ChEBI" id="CHEBI:47942"/>
    </cofactor>
</comment>
<dbReference type="SUPFAM" id="SSF47336">
    <property type="entry name" value="ACP-like"/>
    <property type="match status" value="2"/>
</dbReference>
<evidence type="ECO:0000256" key="2">
    <source>
        <dbReference type="ARBA" id="ARBA00022450"/>
    </source>
</evidence>
<dbReference type="InterPro" id="IPR036736">
    <property type="entry name" value="ACP-like_sf"/>
</dbReference>
<organism evidence="5 6">
    <name type="scientific">Flavobacterium collinsii</name>
    <dbReference type="NCBI Taxonomy" id="1114861"/>
    <lineage>
        <taxon>Bacteria</taxon>
        <taxon>Pseudomonadati</taxon>
        <taxon>Bacteroidota</taxon>
        <taxon>Flavobacteriia</taxon>
        <taxon>Flavobacteriales</taxon>
        <taxon>Flavobacteriaceae</taxon>
        <taxon>Flavobacterium</taxon>
    </lineage>
</organism>
<dbReference type="SUPFAM" id="SSF56801">
    <property type="entry name" value="Acetyl-CoA synthetase-like"/>
    <property type="match status" value="1"/>
</dbReference>
<dbReference type="Pfam" id="PF00550">
    <property type="entry name" value="PP-binding"/>
    <property type="match status" value="2"/>
</dbReference>
<dbReference type="RefSeq" id="WP_246253298.1">
    <property type="nucleotide sequence ID" value="NZ_CADCST010000161.1"/>
</dbReference>
<evidence type="ECO:0000256" key="1">
    <source>
        <dbReference type="ARBA" id="ARBA00001957"/>
    </source>
</evidence>
<dbReference type="Gene3D" id="3.30.300.30">
    <property type="match status" value="1"/>
</dbReference>
<dbReference type="Pfam" id="PF13193">
    <property type="entry name" value="AMP-binding_C"/>
    <property type="match status" value="1"/>
</dbReference>
<keyword evidence="2" id="KW-0596">Phosphopantetheine</keyword>
<dbReference type="PANTHER" id="PTHR45527">
    <property type="entry name" value="NONRIBOSOMAL PEPTIDE SYNTHETASE"/>
    <property type="match status" value="1"/>
</dbReference>
<dbReference type="Gene3D" id="3.40.50.1820">
    <property type="entry name" value="alpha/beta hydrolase"/>
    <property type="match status" value="1"/>
</dbReference>
<dbReference type="CDD" id="cd05930">
    <property type="entry name" value="A_NRPS"/>
    <property type="match status" value="1"/>
</dbReference>
<dbReference type="Gene3D" id="3.30.559.30">
    <property type="entry name" value="Nonribosomal peptide synthetase, condensation domain"/>
    <property type="match status" value="1"/>
</dbReference>
<protein>
    <submittedName>
        <fullName evidence="5">Tyrocidine synthase 3</fullName>
    </submittedName>
</protein>
<comment type="caution">
    <text evidence="5">The sequence shown here is derived from an EMBL/GenBank/DDBJ whole genome shotgun (WGS) entry which is preliminary data.</text>
</comment>